<gene>
    <name evidence="2" type="ORF">CWE14_11325</name>
</gene>
<evidence type="ECO:0000313" key="2">
    <source>
        <dbReference type="EMBL" id="RUO31084.1"/>
    </source>
</evidence>
<proteinExistence type="predicted"/>
<keyword evidence="1" id="KW-1133">Transmembrane helix</keyword>
<dbReference type="InterPro" id="IPR053170">
    <property type="entry name" value="Transcription_regulator"/>
</dbReference>
<feature type="transmembrane region" description="Helical" evidence="1">
    <location>
        <begin position="210"/>
        <end position="229"/>
    </location>
</feature>
<keyword evidence="3" id="KW-1185">Reference proteome</keyword>
<evidence type="ECO:0000313" key="3">
    <source>
        <dbReference type="Proteomes" id="UP000287823"/>
    </source>
</evidence>
<feature type="transmembrane region" description="Helical" evidence="1">
    <location>
        <begin position="160"/>
        <end position="180"/>
    </location>
</feature>
<accession>A0A432WDY0</accession>
<evidence type="ECO:0000256" key="1">
    <source>
        <dbReference type="SAM" id="Phobius"/>
    </source>
</evidence>
<feature type="transmembrane region" description="Helical" evidence="1">
    <location>
        <begin position="82"/>
        <end position="103"/>
    </location>
</feature>
<sequence>MAKKEKFNLTILWAQSTLAYSSRRSFMDPVAHALSGSAIAAAGLRRVTPLATAALLIGAVVPDIDGLILLDDYAALAHRRGVTHGIAALIVLPLLVTSLLLLWDRWVRRRRNPDARPAQAGQLFLLTALGVSLHLFFDWLNNYGVRLLMPFDDRWLYGDVLFIIDPWLWLTLGGITFLTWSARRMALVAWATLAIVLSLPMFLSELVAPAARILWLLALGALVVIRLRWPALQMGSHRVTRLTRIVLLVAAAYIGANIAGATAAREQVRAIASAQGLEVNDVMVGPVAINPLRGNVIVQSEDAYFLGQWNWLGSPRLKLERSALPSLMQDPRTQSAAETTEAQNFLSWSRYPYARVEVGDDGYTVHFYDVRFVDFDDAISGPSVELNRALEVISVD</sequence>
<feature type="transmembrane region" description="Helical" evidence="1">
    <location>
        <begin position="241"/>
        <end position="260"/>
    </location>
</feature>
<dbReference type="Proteomes" id="UP000287823">
    <property type="component" value="Unassembled WGS sequence"/>
</dbReference>
<reference evidence="2 3" key="1">
    <citation type="journal article" date="2011" name="Front. Microbiol.">
        <title>Genomic signatures of strain selection and enhancement in Bacillus atrophaeus var. globigii, a historical biowarfare simulant.</title>
        <authorList>
            <person name="Gibbons H.S."/>
            <person name="Broomall S.M."/>
            <person name="McNew L.A."/>
            <person name="Daligault H."/>
            <person name="Chapman C."/>
            <person name="Bruce D."/>
            <person name="Karavis M."/>
            <person name="Krepps M."/>
            <person name="McGregor P.A."/>
            <person name="Hong C."/>
            <person name="Park K.H."/>
            <person name="Akmal A."/>
            <person name="Feldman A."/>
            <person name="Lin J.S."/>
            <person name="Chang W.E."/>
            <person name="Higgs B.W."/>
            <person name="Demirev P."/>
            <person name="Lindquist J."/>
            <person name="Liem A."/>
            <person name="Fochler E."/>
            <person name="Read T.D."/>
            <person name="Tapia R."/>
            <person name="Johnson S."/>
            <person name="Bishop-Lilly K.A."/>
            <person name="Detter C."/>
            <person name="Han C."/>
            <person name="Sozhamannan S."/>
            <person name="Rosenzweig C.N."/>
            <person name="Skowronski E.W."/>
        </authorList>
    </citation>
    <scope>NUCLEOTIDE SEQUENCE [LARGE SCALE GENOMIC DNA]</scope>
    <source>
        <strain evidence="2 3">Y4G10-17</strain>
    </source>
</reference>
<dbReference type="InterPro" id="IPR007404">
    <property type="entry name" value="YdjM-like"/>
</dbReference>
<dbReference type="Pfam" id="PF04307">
    <property type="entry name" value="YdjM"/>
    <property type="match status" value="1"/>
</dbReference>
<keyword evidence="1" id="KW-0472">Membrane</keyword>
<protein>
    <recommendedName>
        <fullName evidence="4">Metal-dependent hydrolase</fullName>
    </recommendedName>
</protein>
<organism evidence="2 3">
    <name type="scientific">Aliidiomarina soli</name>
    <dbReference type="NCBI Taxonomy" id="1928574"/>
    <lineage>
        <taxon>Bacteria</taxon>
        <taxon>Pseudomonadati</taxon>
        <taxon>Pseudomonadota</taxon>
        <taxon>Gammaproteobacteria</taxon>
        <taxon>Alteromonadales</taxon>
        <taxon>Idiomarinaceae</taxon>
        <taxon>Aliidiomarina</taxon>
    </lineage>
</organism>
<feature type="transmembrane region" description="Helical" evidence="1">
    <location>
        <begin position="187"/>
        <end position="204"/>
    </location>
</feature>
<comment type="caution">
    <text evidence="2">The sequence shown here is derived from an EMBL/GenBank/DDBJ whole genome shotgun (WGS) entry which is preliminary data.</text>
</comment>
<dbReference type="AlphaFoldDB" id="A0A432WDY0"/>
<dbReference type="PANTHER" id="PTHR40031:SF1">
    <property type="entry name" value="MEMBRANE-BOUND METAL-DEPENDENT HYDROLASE"/>
    <property type="match status" value="1"/>
</dbReference>
<feature type="transmembrane region" description="Helical" evidence="1">
    <location>
        <begin position="50"/>
        <end position="70"/>
    </location>
</feature>
<keyword evidence="1" id="KW-0812">Transmembrane</keyword>
<name>A0A432WDY0_9GAMM</name>
<dbReference type="EMBL" id="PIPO01000005">
    <property type="protein sequence ID" value="RUO31084.1"/>
    <property type="molecule type" value="Genomic_DNA"/>
</dbReference>
<evidence type="ECO:0008006" key="4">
    <source>
        <dbReference type="Google" id="ProtNLM"/>
    </source>
</evidence>
<feature type="transmembrane region" description="Helical" evidence="1">
    <location>
        <begin position="123"/>
        <end position="140"/>
    </location>
</feature>
<dbReference type="PANTHER" id="PTHR40031">
    <property type="entry name" value="HYPOTHETICAL MEMBRANE SPANNING PROTEIN"/>
    <property type="match status" value="1"/>
</dbReference>